<protein>
    <recommendedName>
        <fullName evidence="6">Coilin</fullName>
    </recommendedName>
</protein>
<feature type="compositionally biased region" description="Polar residues" evidence="1">
    <location>
        <begin position="408"/>
        <end position="425"/>
    </location>
</feature>
<dbReference type="GO" id="GO:0000387">
    <property type="term" value="P:spliceosomal snRNP assembly"/>
    <property type="evidence" value="ECO:0007669"/>
    <property type="project" value="TreeGrafter"/>
</dbReference>
<keyword evidence="5" id="KW-1185">Reference proteome</keyword>
<dbReference type="InterPro" id="IPR024822">
    <property type="entry name" value="Coilin"/>
</dbReference>
<evidence type="ECO:0000259" key="3">
    <source>
        <dbReference type="Pfam" id="PF23086"/>
    </source>
</evidence>
<dbReference type="PANTHER" id="PTHR15197">
    <property type="entry name" value="COILIN P80"/>
    <property type="match status" value="1"/>
</dbReference>
<feature type="compositionally biased region" description="Basic and acidic residues" evidence="1">
    <location>
        <begin position="193"/>
        <end position="237"/>
    </location>
</feature>
<evidence type="ECO:0000259" key="2">
    <source>
        <dbReference type="Pfam" id="PF15862"/>
    </source>
</evidence>
<dbReference type="AlphaFoldDB" id="A0AAD3Y816"/>
<feature type="domain" description="Coilin tudor" evidence="3">
    <location>
        <begin position="438"/>
        <end position="540"/>
    </location>
</feature>
<dbReference type="GO" id="GO:0030620">
    <property type="term" value="F:U2 snRNA binding"/>
    <property type="evidence" value="ECO:0007669"/>
    <property type="project" value="TreeGrafter"/>
</dbReference>
<feature type="region of interest" description="Disordered" evidence="1">
    <location>
        <begin position="131"/>
        <end position="237"/>
    </location>
</feature>
<dbReference type="InterPro" id="IPR056398">
    <property type="entry name" value="Tudor_Coilin"/>
</dbReference>
<feature type="region of interest" description="Disordered" evidence="1">
    <location>
        <begin position="380"/>
        <end position="426"/>
    </location>
</feature>
<feature type="compositionally biased region" description="Acidic residues" evidence="1">
    <location>
        <begin position="140"/>
        <end position="149"/>
    </location>
</feature>
<comment type="caution">
    <text evidence="4">The sequence shown here is derived from an EMBL/GenBank/DDBJ whole genome shotgun (WGS) entry which is preliminary data.</text>
</comment>
<evidence type="ECO:0000313" key="4">
    <source>
        <dbReference type="EMBL" id="GMH31110.1"/>
    </source>
</evidence>
<dbReference type="GO" id="GO:0030619">
    <property type="term" value="F:U1 snRNA binding"/>
    <property type="evidence" value="ECO:0007669"/>
    <property type="project" value="TreeGrafter"/>
</dbReference>
<feature type="compositionally biased region" description="Basic and acidic residues" evidence="1">
    <location>
        <begin position="394"/>
        <end position="407"/>
    </location>
</feature>
<evidence type="ECO:0000313" key="5">
    <source>
        <dbReference type="Proteomes" id="UP001279734"/>
    </source>
</evidence>
<dbReference type="PANTHER" id="PTHR15197:SF0">
    <property type="entry name" value="COILIN"/>
    <property type="match status" value="1"/>
</dbReference>
<sequence length="662" mass="75303">METARIRLLFSDGHLLDKSQKSEGLKRSWLLLKPHHETIYDVASHLLDVYDLHHSCPNGIILSMDDFVLPPFESTTILKDKDLIRVKRKGDKLSATVNTIEGARISKEEDIVEKQPLITGVKLLANEEFQKETGGYHSESEEDEDEEQDGALHVEKNTNINTLSKKRKASKKLESSKRKRQHQMLPVSVGDSGPKKHNESCHRDGSHQKGKSSDARIKKDRVHTTRTDEKRDDIVQSKTDSKLCEINENGEGTVALSVVPDKTKQASRSSRRKRAKRQWLREIRKAEKEELSKRCFPMKDLNPDSAARKDLNVNAASEPQRRHLPTRDLNTDLRYTKELNANAERQPDQDSDTEDDIVPIVIRPGHIYFAPYGKEKEIQQNQEAKKTFHWNGTSDKRLGQKWGKERQSAPQRNKSKSFNRNYSCRRTTEKVPSADAAADFEKLVPLIDLPKQGDTIAYRLLELSSLFCPELSSFRVGKISWYEPESNKIMLVPVPEYPFQFEKKTDEDESRQPFDVSHYKEDGSLEIEFQSLVDVRIVKRGDISPAEAGHNVDQETPVVNGKPDSSREISRKADEGPVASKDTASHVLPVNNNTGTHATVPENGKKDVWEEISQALTEKKAQLQQVNNWNNETSNKRSWSYRTRRSGAIGPTMALLRAQNGI</sequence>
<reference evidence="4" key="1">
    <citation type="submission" date="2023-05" db="EMBL/GenBank/DDBJ databases">
        <title>Nepenthes gracilis genome sequencing.</title>
        <authorList>
            <person name="Fukushima K."/>
        </authorList>
    </citation>
    <scope>NUCLEOTIDE SEQUENCE</scope>
    <source>
        <strain evidence="4">SING2019-196</strain>
    </source>
</reference>
<dbReference type="Pfam" id="PF15862">
    <property type="entry name" value="Coilin_N"/>
    <property type="match status" value="1"/>
</dbReference>
<name>A0AAD3Y816_NEPGR</name>
<feature type="region of interest" description="Disordered" evidence="1">
    <location>
        <begin position="297"/>
        <end position="331"/>
    </location>
</feature>
<dbReference type="EMBL" id="BSYO01000039">
    <property type="protein sequence ID" value="GMH31110.1"/>
    <property type="molecule type" value="Genomic_DNA"/>
</dbReference>
<proteinExistence type="predicted"/>
<accession>A0AAD3Y816</accession>
<dbReference type="Proteomes" id="UP001279734">
    <property type="component" value="Unassembled WGS sequence"/>
</dbReference>
<evidence type="ECO:0000256" key="1">
    <source>
        <dbReference type="SAM" id="MobiDB-lite"/>
    </source>
</evidence>
<dbReference type="InterPro" id="IPR031722">
    <property type="entry name" value="Coilin_N"/>
</dbReference>
<organism evidence="4 5">
    <name type="scientific">Nepenthes gracilis</name>
    <name type="common">Slender pitcher plant</name>
    <dbReference type="NCBI Taxonomy" id="150966"/>
    <lineage>
        <taxon>Eukaryota</taxon>
        <taxon>Viridiplantae</taxon>
        <taxon>Streptophyta</taxon>
        <taxon>Embryophyta</taxon>
        <taxon>Tracheophyta</taxon>
        <taxon>Spermatophyta</taxon>
        <taxon>Magnoliopsida</taxon>
        <taxon>eudicotyledons</taxon>
        <taxon>Gunneridae</taxon>
        <taxon>Pentapetalae</taxon>
        <taxon>Caryophyllales</taxon>
        <taxon>Nepenthaceae</taxon>
        <taxon>Nepenthes</taxon>
    </lineage>
</organism>
<evidence type="ECO:0008006" key="6">
    <source>
        <dbReference type="Google" id="ProtNLM"/>
    </source>
</evidence>
<feature type="compositionally biased region" description="Basic and acidic residues" evidence="1">
    <location>
        <begin position="319"/>
        <end position="331"/>
    </location>
</feature>
<dbReference type="Pfam" id="PF23086">
    <property type="entry name" value="Tudor_Coilin"/>
    <property type="match status" value="1"/>
</dbReference>
<feature type="domain" description="Coilin N-terminal" evidence="2">
    <location>
        <begin position="5"/>
        <end position="180"/>
    </location>
</feature>
<gene>
    <name evidence="4" type="ORF">Nepgr_032953</name>
</gene>
<feature type="compositionally biased region" description="Basic and acidic residues" evidence="1">
    <location>
        <begin position="564"/>
        <end position="575"/>
    </location>
</feature>
<dbReference type="GO" id="GO:0015030">
    <property type="term" value="C:Cajal body"/>
    <property type="evidence" value="ECO:0007669"/>
    <property type="project" value="TreeGrafter"/>
</dbReference>
<feature type="region of interest" description="Disordered" evidence="1">
    <location>
        <begin position="546"/>
        <end position="580"/>
    </location>
</feature>